<dbReference type="GO" id="GO:0005524">
    <property type="term" value="F:ATP binding"/>
    <property type="evidence" value="ECO:0007669"/>
    <property type="project" value="UniProtKB-UniRule"/>
</dbReference>
<dbReference type="Gene3D" id="1.10.860.10">
    <property type="entry name" value="DNAb Helicase, Chain A"/>
    <property type="match status" value="1"/>
</dbReference>
<dbReference type="AlphaFoldDB" id="A0A934KG51"/>
<evidence type="ECO:0000256" key="12">
    <source>
        <dbReference type="RuleBase" id="RU362085"/>
    </source>
</evidence>
<dbReference type="EMBL" id="JAEKNN010000053">
    <property type="protein sequence ID" value="MBJ7609929.1"/>
    <property type="molecule type" value="Genomic_DNA"/>
</dbReference>
<dbReference type="GO" id="GO:0016787">
    <property type="term" value="F:hydrolase activity"/>
    <property type="evidence" value="ECO:0007669"/>
    <property type="project" value="UniProtKB-KW"/>
</dbReference>
<evidence type="ECO:0000256" key="6">
    <source>
        <dbReference type="ARBA" id="ARBA00022806"/>
    </source>
</evidence>
<dbReference type="PROSITE" id="PS51199">
    <property type="entry name" value="SF4_HELICASE"/>
    <property type="match status" value="1"/>
</dbReference>
<dbReference type="InterPro" id="IPR003593">
    <property type="entry name" value="AAA+_ATPase"/>
</dbReference>
<evidence type="ECO:0000256" key="3">
    <source>
        <dbReference type="ARBA" id="ARBA00022705"/>
    </source>
</evidence>
<keyword evidence="6 12" id="KW-0347">Helicase</keyword>
<evidence type="ECO:0000256" key="5">
    <source>
        <dbReference type="ARBA" id="ARBA00022801"/>
    </source>
</evidence>
<dbReference type="Proteomes" id="UP000614410">
    <property type="component" value="Unassembled WGS sequence"/>
</dbReference>
<sequence>MIDQAAIAEIRDVLEPEDFYAERHAHIYRAAVALADRGDPIDEVTLQSQLERGPGIGRAGGLDYISELTLEVPTAASVRHWAEIVINHALRRRLIGAGGEVARLGFDNSVSAGDAIESAEQKIFSISQARRGTEATHIAKLVHDTWEMLEERLQKKQLINGVQTNFGRLDNLTQGLQPQELVILAARPSVGKTSFALNIARNAAVLARVPVAIFSLEMSRQALAQRLICSEAAVNSHVLRSGQASQLDFQRIAAAMDKLTQAELWIDDTPRLSIATLRARARRMRSQHGIGLVIIDYLQLMHGGRQESRVQEVSDISSGLKAVAKELEVPVLALSQLSRASEQRNDKRPQLSDLRDSGSIEQDADVVLFLYREGMHKPDIDRNRTELIVAKNRNGPVDDIELIFNPEQTTFREPYPHGE</sequence>
<dbReference type="InterPro" id="IPR016136">
    <property type="entry name" value="DNA_helicase_N/primase_C"/>
</dbReference>
<dbReference type="InterPro" id="IPR027417">
    <property type="entry name" value="P-loop_NTPase"/>
</dbReference>
<keyword evidence="3 12" id="KW-0235">DNA replication</keyword>
<dbReference type="GO" id="GO:0005829">
    <property type="term" value="C:cytosol"/>
    <property type="evidence" value="ECO:0007669"/>
    <property type="project" value="TreeGrafter"/>
</dbReference>
<protein>
    <recommendedName>
        <fullName evidence="11 12">Replicative DNA helicase</fullName>
        <ecNumber evidence="11 12">5.6.2.3</ecNumber>
    </recommendedName>
</protein>
<comment type="caution">
    <text evidence="14">The sequence shown here is derived from an EMBL/GenBank/DDBJ whole genome shotgun (WGS) entry which is preliminary data.</text>
</comment>
<keyword evidence="5 12" id="KW-0378">Hydrolase</keyword>
<organism evidence="14 15">
    <name type="scientific">Candidatus Amunia macphersoniae</name>
    <dbReference type="NCBI Taxonomy" id="3127014"/>
    <lineage>
        <taxon>Bacteria</taxon>
        <taxon>Bacillati</taxon>
        <taxon>Candidatus Dormiibacterota</taxon>
        <taxon>Candidatus Dormibacteria</taxon>
        <taxon>Candidatus Aeolococcales</taxon>
        <taxon>Candidatus Aeolococcaceae</taxon>
        <taxon>Candidatus Amunia</taxon>
    </lineage>
</organism>
<evidence type="ECO:0000256" key="1">
    <source>
        <dbReference type="ARBA" id="ARBA00008428"/>
    </source>
</evidence>
<dbReference type="NCBIfam" id="TIGR00665">
    <property type="entry name" value="DnaB"/>
    <property type="match status" value="1"/>
</dbReference>
<dbReference type="SMART" id="SM00382">
    <property type="entry name" value="AAA"/>
    <property type="match status" value="1"/>
</dbReference>
<feature type="domain" description="SF4 helicase" evidence="13">
    <location>
        <begin position="155"/>
        <end position="418"/>
    </location>
</feature>
<accession>A0A934KG51</accession>
<dbReference type="GO" id="GO:0043139">
    <property type="term" value="F:5'-3' DNA helicase activity"/>
    <property type="evidence" value="ECO:0007669"/>
    <property type="project" value="UniProtKB-EC"/>
</dbReference>
<dbReference type="GO" id="GO:0006269">
    <property type="term" value="P:DNA replication, synthesis of primer"/>
    <property type="evidence" value="ECO:0007669"/>
    <property type="project" value="UniProtKB-UniRule"/>
</dbReference>
<comment type="function">
    <text evidence="12">The main replicative DNA helicase, it participates in initiation and elongation during chromosome replication. Travels ahead of the DNA replisome, separating dsDNA into templates for DNA synthesis. A processive ATP-dependent 5'-3' DNA helicase it has DNA-dependent ATPase activity.</text>
</comment>
<dbReference type="EC" id="5.6.2.3" evidence="11 12"/>
<name>A0A934KG51_9BACT</name>
<reference evidence="14 15" key="1">
    <citation type="submission" date="2020-10" db="EMBL/GenBank/DDBJ databases">
        <title>Ca. Dormibacterota MAGs.</title>
        <authorList>
            <person name="Montgomery K."/>
        </authorList>
    </citation>
    <scope>NUCLEOTIDE SEQUENCE [LARGE SCALE GENOMIC DNA]</scope>
    <source>
        <strain evidence="14">Mitchell_Peninsula_5</strain>
    </source>
</reference>
<dbReference type="InterPro" id="IPR007692">
    <property type="entry name" value="DNA_helicase_DnaB"/>
</dbReference>
<proteinExistence type="inferred from homology"/>
<dbReference type="PANTHER" id="PTHR30153:SF2">
    <property type="entry name" value="REPLICATIVE DNA HELICASE"/>
    <property type="match status" value="1"/>
</dbReference>
<keyword evidence="7 12" id="KW-0067">ATP-binding</keyword>
<dbReference type="SUPFAM" id="SSF52540">
    <property type="entry name" value="P-loop containing nucleoside triphosphate hydrolases"/>
    <property type="match status" value="1"/>
</dbReference>
<keyword evidence="4 12" id="KW-0547">Nucleotide-binding</keyword>
<gene>
    <name evidence="14" type="primary">dnaB</name>
    <name evidence="14" type="ORF">JF887_10955</name>
</gene>
<dbReference type="PANTHER" id="PTHR30153">
    <property type="entry name" value="REPLICATIVE DNA HELICASE DNAB"/>
    <property type="match status" value="1"/>
</dbReference>
<dbReference type="CDD" id="cd00984">
    <property type="entry name" value="DnaB_C"/>
    <property type="match status" value="1"/>
</dbReference>
<keyword evidence="8 12" id="KW-0238">DNA-binding</keyword>
<evidence type="ECO:0000256" key="4">
    <source>
        <dbReference type="ARBA" id="ARBA00022741"/>
    </source>
</evidence>
<evidence type="ECO:0000256" key="11">
    <source>
        <dbReference type="NCBIfam" id="TIGR00665"/>
    </source>
</evidence>
<dbReference type="GO" id="GO:0003677">
    <property type="term" value="F:DNA binding"/>
    <property type="evidence" value="ECO:0007669"/>
    <property type="project" value="UniProtKB-UniRule"/>
</dbReference>
<evidence type="ECO:0000256" key="8">
    <source>
        <dbReference type="ARBA" id="ARBA00023125"/>
    </source>
</evidence>
<dbReference type="InterPro" id="IPR007693">
    <property type="entry name" value="DNA_helicase_DnaB-like_N"/>
</dbReference>
<evidence type="ECO:0000256" key="2">
    <source>
        <dbReference type="ARBA" id="ARBA00022515"/>
    </source>
</evidence>
<evidence type="ECO:0000313" key="14">
    <source>
        <dbReference type="EMBL" id="MBJ7609929.1"/>
    </source>
</evidence>
<evidence type="ECO:0000256" key="7">
    <source>
        <dbReference type="ARBA" id="ARBA00022840"/>
    </source>
</evidence>
<comment type="similarity">
    <text evidence="1 12">Belongs to the helicase family. DnaB subfamily.</text>
</comment>
<dbReference type="Pfam" id="PF03796">
    <property type="entry name" value="DnaB_C"/>
    <property type="match status" value="1"/>
</dbReference>
<evidence type="ECO:0000313" key="15">
    <source>
        <dbReference type="Proteomes" id="UP000614410"/>
    </source>
</evidence>
<dbReference type="GO" id="GO:1990077">
    <property type="term" value="C:primosome complex"/>
    <property type="evidence" value="ECO:0007669"/>
    <property type="project" value="UniProtKB-UniRule"/>
</dbReference>
<evidence type="ECO:0000256" key="9">
    <source>
        <dbReference type="ARBA" id="ARBA00023235"/>
    </source>
</evidence>
<dbReference type="InterPro" id="IPR036185">
    <property type="entry name" value="DNA_heli_DnaB-like_N_sf"/>
</dbReference>
<dbReference type="SUPFAM" id="SSF48024">
    <property type="entry name" value="N-terminal domain of DnaB helicase"/>
    <property type="match status" value="1"/>
</dbReference>
<dbReference type="Gene3D" id="3.40.50.300">
    <property type="entry name" value="P-loop containing nucleotide triphosphate hydrolases"/>
    <property type="match status" value="1"/>
</dbReference>
<keyword evidence="2 12" id="KW-0639">Primosome</keyword>
<evidence type="ECO:0000256" key="10">
    <source>
        <dbReference type="ARBA" id="ARBA00048954"/>
    </source>
</evidence>
<evidence type="ECO:0000259" key="13">
    <source>
        <dbReference type="PROSITE" id="PS51199"/>
    </source>
</evidence>
<dbReference type="InterPro" id="IPR007694">
    <property type="entry name" value="DNA_helicase_DnaB-like_C"/>
</dbReference>
<comment type="catalytic activity">
    <reaction evidence="10 12">
        <text>ATP + H2O = ADP + phosphate + H(+)</text>
        <dbReference type="Rhea" id="RHEA:13065"/>
        <dbReference type="ChEBI" id="CHEBI:15377"/>
        <dbReference type="ChEBI" id="CHEBI:15378"/>
        <dbReference type="ChEBI" id="CHEBI:30616"/>
        <dbReference type="ChEBI" id="CHEBI:43474"/>
        <dbReference type="ChEBI" id="CHEBI:456216"/>
        <dbReference type="EC" id="5.6.2.3"/>
    </reaction>
</comment>
<dbReference type="Pfam" id="PF00772">
    <property type="entry name" value="DnaB"/>
    <property type="match status" value="1"/>
</dbReference>
<keyword evidence="9" id="KW-0413">Isomerase</keyword>